<dbReference type="InterPro" id="IPR002164">
    <property type="entry name" value="NAP_family"/>
</dbReference>
<name>A0ABM3KWT1_CUCME</name>
<evidence type="ECO:0000256" key="2">
    <source>
        <dbReference type="ARBA" id="ARBA00023186"/>
    </source>
</evidence>
<dbReference type="RefSeq" id="XP_050942244.1">
    <property type="nucleotide sequence ID" value="XM_051086287.1"/>
</dbReference>
<evidence type="ECO:0000313" key="7">
    <source>
        <dbReference type="RefSeq" id="XP_050942245.1"/>
    </source>
</evidence>
<dbReference type="PANTHER" id="PTHR11875">
    <property type="entry name" value="TESTIS-SPECIFIC Y-ENCODED PROTEIN"/>
    <property type="match status" value="1"/>
</dbReference>
<dbReference type="InterPro" id="IPR037231">
    <property type="entry name" value="NAP-like_sf"/>
</dbReference>
<evidence type="ECO:0000313" key="5">
    <source>
        <dbReference type="RefSeq" id="XP_050942243.1"/>
    </source>
</evidence>
<dbReference type="Gene3D" id="3.30.1120.90">
    <property type="entry name" value="Nucleosome assembly protein"/>
    <property type="match status" value="1"/>
</dbReference>
<gene>
    <name evidence="5 6 7" type="primary">LOC103504368</name>
</gene>
<evidence type="ECO:0000256" key="1">
    <source>
        <dbReference type="ARBA" id="ARBA00009947"/>
    </source>
</evidence>
<accession>A0ABM3KWT1</accession>
<dbReference type="GeneID" id="103504368"/>
<comment type="similarity">
    <text evidence="1 3">Belongs to the nucleosome assembly protein (NAP) family.</text>
</comment>
<organism evidence="4 5">
    <name type="scientific">Cucumis melo</name>
    <name type="common">Muskmelon</name>
    <dbReference type="NCBI Taxonomy" id="3656"/>
    <lineage>
        <taxon>Eukaryota</taxon>
        <taxon>Viridiplantae</taxon>
        <taxon>Streptophyta</taxon>
        <taxon>Embryophyta</taxon>
        <taxon>Tracheophyta</taxon>
        <taxon>Spermatophyta</taxon>
        <taxon>Magnoliopsida</taxon>
        <taxon>eudicotyledons</taxon>
        <taxon>Gunneridae</taxon>
        <taxon>Pentapetalae</taxon>
        <taxon>rosids</taxon>
        <taxon>fabids</taxon>
        <taxon>Cucurbitales</taxon>
        <taxon>Cucurbitaceae</taxon>
        <taxon>Benincaseae</taxon>
        <taxon>Cucumis</taxon>
    </lineage>
</organism>
<dbReference type="Pfam" id="PF00956">
    <property type="entry name" value="NAP"/>
    <property type="match status" value="1"/>
</dbReference>
<dbReference type="RefSeq" id="XP_050942245.1">
    <property type="nucleotide sequence ID" value="XM_051086288.1"/>
</dbReference>
<evidence type="ECO:0000256" key="3">
    <source>
        <dbReference type="RuleBase" id="RU003876"/>
    </source>
</evidence>
<dbReference type="Proteomes" id="UP001652600">
    <property type="component" value="Chromosome 6"/>
</dbReference>
<reference evidence="5 6" key="1">
    <citation type="submission" date="2025-05" db="UniProtKB">
        <authorList>
            <consortium name="RefSeq"/>
        </authorList>
    </citation>
    <scope>IDENTIFICATION</scope>
    <source>
        <tissue evidence="5 6">Stem</tissue>
    </source>
</reference>
<evidence type="ECO:0000313" key="4">
    <source>
        <dbReference type="Proteomes" id="UP001652600"/>
    </source>
</evidence>
<dbReference type="RefSeq" id="XP_050942243.1">
    <property type="nucleotide sequence ID" value="XM_051086286.1"/>
</dbReference>
<proteinExistence type="inferred from homology"/>
<protein>
    <submittedName>
        <fullName evidence="5 6">NAP1-related protein 2-like isoform X1</fullName>
    </submittedName>
</protein>
<dbReference type="SUPFAM" id="SSF143113">
    <property type="entry name" value="NAP-like"/>
    <property type="match status" value="1"/>
</dbReference>
<keyword evidence="2" id="KW-0143">Chaperone</keyword>
<keyword evidence="4" id="KW-1185">Reference proteome</keyword>
<sequence length="204" mass="23542">MGYSIIFSFNENPYFEDRKLEKTYTFFEDEAIKITGTTIKWKDGSGASNGVNGEKKGKKRPLTEDSFFSWFGETDQKDITELHDEVAEIIKEDLWPNPLKYFNNSPTRVNSSSCYHRRQLLPLTHRARASRGTLTLLTTGTLPARDVRKQVVQLPWMLMLQQHCANGELLQQMTNSNLFGSRGLRERKAKFQAKEITKGSSRWQ</sequence>
<evidence type="ECO:0000313" key="6">
    <source>
        <dbReference type="RefSeq" id="XP_050942244.1"/>
    </source>
</evidence>